<evidence type="ECO:0000313" key="3">
    <source>
        <dbReference type="Proteomes" id="UP000198702"/>
    </source>
</evidence>
<comment type="caution">
    <text evidence="2">The sequence shown here is derived from an EMBL/GenBank/DDBJ whole genome shotgun (WGS) entry which is preliminary data.</text>
</comment>
<dbReference type="SUPFAM" id="SSF51735">
    <property type="entry name" value="NAD(P)-binding Rossmann-fold domains"/>
    <property type="match status" value="1"/>
</dbReference>
<sequence length="301" mass="30810">MRVFLIGGTGYIGRAVTAVLAEHGHTPVVLARSAQSRSKVVEPRAEIVDGSIADLDVLLREVAKADAVIYLAVAGMQGATSDDDAAIDAILGAYEGTGKSFILTSGLAVYLGVDTPIVTSTTDTSKTSPSQSWRVSLEHRVLSAARQGIRTLVVRPPIVYGRGGASAVLLGYLDYVAAGNPAFFVGDGDNRIPTVHVDDLARAYDLALAAAPAGSSYNVASGSILGYDLAKLAAVRAGSTAEPKGVSFSEGQSAIGPAVGALAMNLNISEWQLATVLGWYGGEPTLALTLAQGGLPGTVSV</sequence>
<protein>
    <submittedName>
        <fullName evidence="2">Nucleoside-diphosphate-sugar epimerase</fullName>
    </submittedName>
</protein>
<dbReference type="InterPro" id="IPR001509">
    <property type="entry name" value="Epimerase_deHydtase"/>
</dbReference>
<dbReference type="Gene3D" id="3.40.50.720">
    <property type="entry name" value="NAD(P)-binding Rossmann-like Domain"/>
    <property type="match status" value="1"/>
</dbReference>
<evidence type="ECO:0000313" key="2">
    <source>
        <dbReference type="EMBL" id="SFI61608.1"/>
    </source>
</evidence>
<proteinExistence type="predicted"/>
<evidence type="ECO:0000259" key="1">
    <source>
        <dbReference type="Pfam" id="PF01370"/>
    </source>
</evidence>
<dbReference type="Pfam" id="PF01370">
    <property type="entry name" value="Epimerase"/>
    <property type="match status" value="1"/>
</dbReference>
<dbReference type="InterPro" id="IPR051783">
    <property type="entry name" value="NAD(P)-dependent_oxidoreduct"/>
</dbReference>
<accession>A0A7Z7GE38</accession>
<dbReference type="PANTHER" id="PTHR48079:SF6">
    <property type="entry name" value="NAD(P)-BINDING DOMAIN-CONTAINING PROTEIN-RELATED"/>
    <property type="match status" value="1"/>
</dbReference>
<gene>
    <name evidence="2" type="ORF">SAMN04487751_2404</name>
</gene>
<dbReference type="EMBL" id="FOQZ01000003">
    <property type="protein sequence ID" value="SFI61608.1"/>
    <property type="molecule type" value="Genomic_DNA"/>
</dbReference>
<dbReference type="RefSeq" id="WP_081782778.1">
    <property type="nucleotide sequence ID" value="NZ_FOQZ01000003.1"/>
</dbReference>
<name>A0A7Z7GE38_9MICO</name>
<dbReference type="Proteomes" id="UP000198702">
    <property type="component" value="Unassembled WGS sequence"/>
</dbReference>
<dbReference type="PANTHER" id="PTHR48079">
    <property type="entry name" value="PROTEIN YEEZ"/>
    <property type="match status" value="1"/>
</dbReference>
<dbReference type="AlphaFoldDB" id="A0A7Z7GE38"/>
<dbReference type="GO" id="GO:0005737">
    <property type="term" value="C:cytoplasm"/>
    <property type="evidence" value="ECO:0007669"/>
    <property type="project" value="TreeGrafter"/>
</dbReference>
<dbReference type="GO" id="GO:0004029">
    <property type="term" value="F:aldehyde dehydrogenase (NAD+) activity"/>
    <property type="evidence" value="ECO:0007669"/>
    <property type="project" value="TreeGrafter"/>
</dbReference>
<reference evidence="2 3" key="1">
    <citation type="submission" date="2016-10" db="EMBL/GenBank/DDBJ databases">
        <authorList>
            <person name="Varghese N."/>
            <person name="Submissions S."/>
        </authorList>
    </citation>
    <scope>NUCLEOTIDE SEQUENCE [LARGE SCALE GENOMIC DNA]</scope>
    <source>
        <strain evidence="2 3">UNC380MFSha3.1</strain>
    </source>
</reference>
<dbReference type="InterPro" id="IPR036291">
    <property type="entry name" value="NAD(P)-bd_dom_sf"/>
</dbReference>
<organism evidence="2 3">
    <name type="scientific">Microbacterium saccharophilum</name>
    <dbReference type="NCBI Taxonomy" id="1213358"/>
    <lineage>
        <taxon>Bacteria</taxon>
        <taxon>Bacillati</taxon>
        <taxon>Actinomycetota</taxon>
        <taxon>Actinomycetes</taxon>
        <taxon>Micrococcales</taxon>
        <taxon>Microbacteriaceae</taxon>
        <taxon>Microbacterium</taxon>
    </lineage>
</organism>
<feature type="domain" description="NAD-dependent epimerase/dehydratase" evidence="1">
    <location>
        <begin position="3"/>
        <end position="220"/>
    </location>
</feature>